<gene>
    <name evidence="1" type="ORF">CJ030_MR5G020694</name>
</gene>
<dbReference type="AlphaFoldDB" id="A0A6A1VHQ7"/>
<evidence type="ECO:0000313" key="2">
    <source>
        <dbReference type="Proteomes" id="UP000516437"/>
    </source>
</evidence>
<evidence type="ECO:0000313" key="1">
    <source>
        <dbReference type="EMBL" id="KAB1212399.1"/>
    </source>
</evidence>
<proteinExistence type="predicted"/>
<organism evidence="1 2">
    <name type="scientific">Morella rubra</name>
    <name type="common">Chinese bayberry</name>
    <dbReference type="NCBI Taxonomy" id="262757"/>
    <lineage>
        <taxon>Eukaryota</taxon>
        <taxon>Viridiplantae</taxon>
        <taxon>Streptophyta</taxon>
        <taxon>Embryophyta</taxon>
        <taxon>Tracheophyta</taxon>
        <taxon>Spermatophyta</taxon>
        <taxon>Magnoliopsida</taxon>
        <taxon>eudicotyledons</taxon>
        <taxon>Gunneridae</taxon>
        <taxon>Pentapetalae</taxon>
        <taxon>rosids</taxon>
        <taxon>fabids</taxon>
        <taxon>Fagales</taxon>
        <taxon>Myricaceae</taxon>
        <taxon>Morella</taxon>
    </lineage>
</organism>
<protein>
    <submittedName>
        <fullName evidence="1">Uncharacterized protein</fullName>
    </submittedName>
</protein>
<reference evidence="1 2" key="1">
    <citation type="journal article" date="2019" name="Plant Biotechnol. J.">
        <title>The red bayberry genome and genetic basis of sex determination.</title>
        <authorList>
            <person name="Jia H.M."/>
            <person name="Jia H.J."/>
            <person name="Cai Q.L."/>
            <person name="Wang Y."/>
            <person name="Zhao H.B."/>
            <person name="Yang W.F."/>
            <person name="Wang G.Y."/>
            <person name="Li Y.H."/>
            <person name="Zhan D.L."/>
            <person name="Shen Y.T."/>
            <person name="Niu Q.F."/>
            <person name="Chang L."/>
            <person name="Qiu J."/>
            <person name="Zhao L."/>
            <person name="Xie H.B."/>
            <person name="Fu W.Y."/>
            <person name="Jin J."/>
            <person name="Li X.W."/>
            <person name="Jiao Y."/>
            <person name="Zhou C.C."/>
            <person name="Tu T."/>
            <person name="Chai C.Y."/>
            <person name="Gao J.L."/>
            <person name="Fan L.J."/>
            <person name="van de Weg E."/>
            <person name="Wang J.Y."/>
            <person name="Gao Z.S."/>
        </authorList>
    </citation>
    <scope>NUCLEOTIDE SEQUENCE [LARGE SCALE GENOMIC DNA]</scope>
    <source>
        <tissue evidence="1">Leaves</tissue>
    </source>
</reference>
<accession>A0A6A1VHQ7</accession>
<dbReference type="Proteomes" id="UP000516437">
    <property type="component" value="Chromosome 5"/>
</dbReference>
<dbReference type="EMBL" id="RXIC02000023">
    <property type="protein sequence ID" value="KAB1212399.1"/>
    <property type="molecule type" value="Genomic_DNA"/>
</dbReference>
<sequence length="89" mass="10041">MQLGPINSGTCQAFDGAWIELTTSSKLHRDVRWYDPGFARDEMQHFTCSGEAIAPIINSLAAVEKRLEKIKSMQLKLKKTNDEGQKDIM</sequence>
<comment type="caution">
    <text evidence="1">The sequence shown here is derived from an EMBL/GenBank/DDBJ whole genome shotgun (WGS) entry which is preliminary data.</text>
</comment>
<name>A0A6A1VHQ7_9ROSI</name>
<keyword evidence="2" id="KW-1185">Reference proteome</keyword>